<keyword evidence="3" id="KW-1185">Reference proteome</keyword>
<protein>
    <submittedName>
        <fullName evidence="2">Uncharacterized protein</fullName>
    </submittedName>
</protein>
<dbReference type="Proteomes" id="UP001642464">
    <property type="component" value="Unassembled WGS sequence"/>
</dbReference>
<proteinExistence type="predicted"/>
<dbReference type="EMBL" id="CAXAMM010018702">
    <property type="protein sequence ID" value="CAK9043973.1"/>
    <property type="molecule type" value="Genomic_DNA"/>
</dbReference>
<organism evidence="2 3">
    <name type="scientific">Durusdinium trenchii</name>
    <dbReference type="NCBI Taxonomy" id="1381693"/>
    <lineage>
        <taxon>Eukaryota</taxon>
        <taxon>Sar</taxon>
        <taxon>Alveolata</taxon>
        <taxon>Dinophyceae</taxon>
        <taxon>Suessiales</taxon>
        <taxon>Symbiodiniaceae</taxon>
        <taxon>Durusdinium</taxon>
    </lineage>
</organism>
<sequence length="761" mass="82973">MSQEDQTQQISVKKTFLTWSEPEPSVAPRAFTYPDRELVEELKCGSMAHRVSFSSGSNSSRSSCSDDEIFSTFAARAQPMKSGSDTLQQGCAISASDGTNSFQDNIPPVYVKNTFLNFESEQREPALAGRSFTFPAPQVTHRFKESSVPRPASRARSTWIEASASTRSPIDSDDVSNDSGHITSGDAAESAVHEAPRTLTGASDQSLYYHPAFHKHANNQGPAGSDMWRAGSLPFNDVPQSLRAGPCASHPTSMETPLNQAPMLMQESNRQCQCPAHMPFNNVCGYDGHSGTPGMLLNQAALPPMPMRGINDQCQSAANLPLDILDHASMQWFNERQSASQMLNASSAGLMWPSTFLSAHLRPHPNMVGGQMGQHGGNLGMPLNQAPMPRFNERQSASQMLNVGGQMGQHGGNLGMPLNQAGMPMQWFNEQCQSATQTSFDNVSSTVGGYSRHPGTFGMLNQAQMLKQGFNDQCQRAANMPLDHVAMSHPGAGASGMSLNQVREPTPSSPTEDKPLVHWTVHGMSLDEVMASMAEGKKDYVTPKIINSELSAGRTPAEILDIVTKHQVQMNGINLATAFHRLAKCPSHEVTQAQTFHEMLSMAELKAVQQLEIGGEMLTPNCCTIIAWSCAMLKVFNKQLLSALVKVVAQSPTSCQLYEVTNMLWACGQFQKAQKNKSAGPEVRALMHACVPIHFASSRLDQAKTTVLLSAFVSISLLFRSTAWQELLESINQILERKSHELSETQVAELARAKKLNRRPN</sequence>
<accession>A0ABP0LYI5</accession>
<name>A0ABP0LYI5_9DINO</name>
<reference evidence="2 3" key="1">
    <citation type="submission" date="2024-02" db="EMBL/GenBank/DDBJ databases">
        <authorList>
            <person name="Chen Y."/>
            <person name="Shah S."/>
            <person name="Dougan E. K."/>
            <person name="Thang M."/>
            <person name="Chan C."/>
        </authorList>
    </citation>
    <scope>NUCLEOTIDE SEQUENCE [LARGE SCALE GENOMIC DNA]</scope>
</reference>
<evidence type="ECO:0000313" key="3">
    <source>
        <dbReference type="Proteomes" id="UP001642464"/>
    </source>
</evidence>
<comment type="caution">
    <text evidence="2">The sequence shown here is derived from an EMBL/GenBank/DDBJ whole genome shotgun (WGS) entry which is preliminary data.</text>
</comment>
<evidence type="ECO:0000256" key="1">
    <source>
        <dbReference type="SAM" id="MobiDB-lite"/>
    </source>
</evidence>
<gene>
    <name evidence="2" type="ORF">SCF082_LOCUS25055</name>
</gene>
<feature type="region of interest" description="Disordered" evidence="1">
    <location>
        <begin position="163"/>
        <end position="194"/>
    </location>
</feature>
<evidence type="ECO:0000313" key="2">
    <source>
        <dbReference type="EMBL" id="CAK9043973.1"/>
    </source>
</evidence>